<keyword evidence="2" id="KW-0328">Glycosyltransferase</keyword>
<dbReference type="InterPro" id="IPR055259">
    <property type="entry name" value="YkvP/CgeB_Glyco_trans-like"/>
</dbReference>
<dbReference type="Pfam" id="PF13524">
    <property type="entry name" value="Glyco_trans_1_2"/>
    <property type="match status" value="1"/>
</dbReference>
<dbReference type="EMBL" id="SRMP02000045">
    <property type="protein sequence ID" value="MFN0293149.1"/>
    <property type="molecule type" value="Genomic_DNA"/>
</dbReference>
<evidence type="ECO:0000313" key="2">
    <source>
        <dbReference type="EMBL" id="MFN0293149.1"/>
    </source>
</evidence>
<sequence>MNKSILIVGNFGIGALEHQFTNRLRNLNWNVDEFDIQTPVQRLKNKNNLQKLKFLINPSPFYTDVNNKLIRFCEKKKNNVILIFKGMEIFPETLKALKTNKNLICNYNPDHPFDFYSRGAGNQNVKNGIPHYDIYGSYSKSIADKLSLQYGVDTFVLPFGYDDNICPNSSSATNLFNFIGAYDRQRLNYLNQLHDMPLQVSGSSLWGKKIKLSKEDIIKVNSNPLYNQDYANLCKHSLGVINFLRPQNIVEQSHNMRTFEVPGYGGLLISERTEEQLSFFEEGKEAIYFSSIEELRDKMSYYKERLSEIENYKKNGAERSQKSGYSYTHRCLELSNLMKRYV</sequence>
<evidence type="ECO:0000313" key="3">
    <source>
        <dbReference type="Proteomes" id="UP001517367"/>
    </source>
</evidence>
<accession>A0ABW9JL22</accession>
<dbReference type="EC" id="2.4.-.-" evidence="2"/>
<evidence type="ECO:0000259" key="1">
    <source>
        <dbReference type="Pfam" id="PF13524"/>
    </source>
</evidence>
<dbReference type="Proteomes" id="UP001517367">
    <property type="component" value="Unassembled WGS sequence"/>
</dbReference>
<dbReference type="GO" id="GO:0016757">
    <property type="term" value="F:glycosyltransferase activity"/>
    <property type="evidence" value="ECO:0007669"/>
    <property type="project" value="UniProtKB-KW"/>
</dbReference>
<dbReference type="RefSeq" id="WP_138728837.1">
    <property type="nucleotide sequence ID" value="NZ_SRMP02000045.1"/>
</dbReference>
<reference evidence="2 3" key="1">
    <citation type="submission" date="2024-12" db="EMBL/GenBank/DDBJ databases">
        <authorList>
            <person name="Hu S."/>
        </authorList>
    </citation>
    <scope>NUCLEOTIDE SEQUENCE [LARGE SCALE GENOMIC DNA]</scope>
    <source>
        <strain evidence="2 3">P-25</strain>
    </source>
</reference>
<comment type="caution">
    <text evidence="2">The sequence shown here is derived from an EMBL/GenBank/DDBJ whole genome shotgun (WGS) entry which is preliminary data.</text>
</comment>
<feature type="domain" description="Spore protein YkvP/CgeB glycosyl transferase-like" evidence="1">
    <location>
        <begin position="191"/>
        <end position="333"/>
    </location>
</feature>
<proteinExistence type="predicted"/>
<gene>
    <name evidence="2" type="ORF">E5L68_017285</name>
</gene>
<name>A0ABW9JL22_9SPHI</name>
<keyword evidence="2" id="KW-0808">Transferase</keyword>
<organism evidence="2 3">
    <name type="scientific">Pedobacter helvus</name>
    <dbReference type="NCBI Taxonomy" id="2563444"/>
    <lineage>
        <taxon>Bacteria</taxon>
        <taxon>Pseudomonadati</taxon>
        <taxon>Bacteroidota</taxon>
        <taxon>Sphingobacteriia</taxon>
        <taxon>Sphingobacteriales</taxon>
        <taxon>Sphingobacteriaceae</taxon>
        <taxon>Pedobacter</taxon>
    </lineage>
</organism>
<keyword evidence="3" id="KW-1185">Reference proteome</keyword>
<protein>
    <submittedName>
        <fullName evidence="2">Glycosyltransferase</fullName>
        <ecNumber evidence="2">2.4.-.-</ecNumber>
    </submittedName>
</protein>